<evidence type="ECO:0000313" key="2">
    <source>
        <dbReference type="EMBL" id="CAG8617893.1"/>
    </source>
</evidence>
<protein>
    <submittedName>
        <fullName evidence="2">29554_t:CDS:1</fullName>
    </submittedName>
</protein>
<dbReference type="EMBL" id="CAJVQB010003795">
    <property type="protein sequence ID" value="CAG8617893.1"/>
    <property type="molecule type" value="Genomic_DNA"/>
</dbReference>
<dbReference type="Proteomes" id="UP000789901">
    <property type="component" value="Unassembled WGS sequence"/>
</dbReference>
<accession>A0ABN7UK99</accession>
<organism evidence="2 3">
    <name type="scientific">Gigaspora margarita</name>
    <dbReference type="NCBI Taxonomy" id="4874"/>
    <lineage>
        <taxon>Eukaryota</taxon>
        <taxon>Fungi</taxon>
        <taxon>Fungi incertae sedis</taxon>
        <taxon>Mucoromycota</taxon>
        <taxon>Glomeromycotina</taxon>
        <taxon>Glomeromycetes</taxon>
        <taxon>Diversisporales</taxon>
        <taxon>Gigasporaceae</taxon>
        <taxon>Gigaspora</taxon>
    </lineage>
</organism>
<reference evidence="2 3" key="1">
    <citation type="submission" date="2021-06" db="EMBL/GenBank/DDBJ databases">
        <authorList>
            <person name="Kallberg Y."/>
            <person name="Tangrot J."/>
            <person name="Rosling A."/>
        </authorList>
    </citation>
    <scope>NUCLEOTIDE SEQUENCE [LARGE SCALE GENOMIC DNA]</scope>
    <source>
        <strain evidence="2 3">120-4 pot B 10/14</strain>
    </source>
</reference>
<keyword evidence="3" id="KW-1185">Reference proteome</keyword>
<gene>
    <name evidence="2" type="ORF">GMARGA_LOCUS7688</name>
</gene>
<proteinExistence type="predicted"/>
<sequence>MERDINITDSQAFDENITEPSNKDETPADGIVKPYDYFEAL</sequence>
<feature type="region of interest" description="Disordered" evidence="1">
    <location>
        <begin position="1"/>
        <end position="31"/>
    </location>
</feature>
<evidence type="ECO:0000256" key="1">
    <source>
        <dbReference type="SAM" id="MobiDB-lite"/>
    </source>
</evidence>
<name>A0ABN7UK99_GIGMA</name>
<comment type="caution">
    <text evidence="2">The sequence shown here is derived from an EMBL/GenBank/DDBJ whole genome shotgun (WGS) entry which is preliminary data.</text>
</comment>
<evidence type="ECO:0000313" key="3">
    <source>
        <dbReference type="Proteomes" id="UP000789901"/>
    </source>
</evidence>